<organism evidence="3">
    <name type="scientific">Scylla olivacea</name>
    <name type="common">Orange mud crab</name>
    <name type="synonym">Cancer olivacea</name>
    <dbReference type="NCBI Taxonomy" id="85551"/>
    <lineage>
        <taxon>Eukaryota</taxon>
        <taxon>Metazoa</taxon>
        <taxon>Ecdysozoa</taxon>
        <taxon>Arthropoda</taxon>
        <taxon>Crustacea</taxon>
        <taxon>Multicrustacea</taxon>
        <taxon>Malacostraca</taxon>
        <taxon>Eumalacostraca</taxon>
        <taxon>Eucarida</taxon>
        <taxon>Decapoda</taxon>
        <taxon>Pleocyemata</taxon>
        <taxon>Brachyura</taxon>
        <taxon>Eubrachyura</taxon>
        <taxon>Portunoidea</taxon>
        <taxon>Portunidae</taxon>
        <taxon>Portuninae</taxon>
        <taxon>Scylla</taxon>
    </lineage>
</organism>
<evidence type="ECO:0000256" key="1">
    <source>
        <dbReference type="ARBA" id="ARBA00023002"/>
    </source>
</evidence>
<name>A0A0P4WQX7_SCYOL</name>
<evidence type="ECO:0000313" key="3">
    <source>
        <dbReference type="EMBL" id="JAI66785.1"/>
    </source>
</evidence>
<dbReference type="PANTHER" id="PTHR43313">
    <property type="entry name" value="SHORT-CHAIN DEHYDROGENASE/REDUCTASE FAMILY 9C"/>
    <property type="match status" value="1"/>
</dbReference>
<dbReference type="InterPro" id="IPR002347">
    <property type="entry name" value="SDR_fam"/>
</dbReference>
<accession>A0A0P4WQX7</accession>
<dbReference type="InterPro" id="IPR020904">
    <property type="entry name" value="Sc_DH/Rdtase_CS"/>
</dbReference>
<dbReference type="EMBL" id="GDRN01046297">
    <property type="protein sequence ID" value="JAI66785.1"/>
    <property type="molecule type" value="Transcribed_RNA"/>
</dbReference>
<dbReference type="PRINTS" id="PR00081">
    <property type="entry name" value="GDHRDH"/>
</dbReference>
<dbReference type="Pfam" id="PF00106">
    <property type="entry name" value="adh_short"/>
    <property type="match status" value="1"/>
</dbReference>
<dbReference type="GO" id="GO:0016491">
    <property type="term" value="F:oxidoreductase activity"/>
    <property type="evidence" value="ECO:0007669"/>
    <property type="project" value="UniProtKB-KW"/>
</dbReference>
<proteinExistence type="inferred from homology"/>
<dbReference type="PROSITE" id="PS00061">
    <property type="entry name" value="ADH_SHORT"/>
    <property type="match status" value="1"/>
</dbReference>
<keyword evidence="1" id="KW-0560">Oxidoreductase</keyword>
<dbReference type="GO" id="GO:0008202">
    <property type="term" value="P:steroid metabolic process"/>
    <property type="evidence" value="ECO:0007669"/>
    <property type="project" value="TreeGrafter"/>
</dbReference>
<evidence type="ECO:0000256" key="2">
    <source>
        <dbReference type="RuleBase" id="RU000363"/>
    </source>
</evidence>
<reference evidence="3" key="1">
    <citation type="submission" date="2015-09" db="EMBL/GenBank/DDBJ databases">
        <title>Scylla olivacea transcriptome.</title>
        <authorList>
            <person name="Ikhwanuddin M."/>
        </authorList>
    </citation>
    <scope>NUCLEOTIDE SEQUENCE</scope>
</reference>
<dbReference type="Gene3D" id="3.40.50.720">
    <property type="entry name" value="NAD(P)-binding Rossmann-like Domain"/>
    <property type="match status" value="1"/>
</dbReference>
<dbReference type="PRINTS" id="PR00080">
    <property type="entry name" value="SDRFAMILY"/>
</dbReference>
<sequence>MSPVTLPSLPPSPSLFVCDIFSCSCKCCCSQMMVWAAGGVAAGMVLLAAHSWRRLRGRREVYGPSKVVVVTGCDSGIGYNVALNTLEWGCSVVATCLDPDGEAPRRLREAGAVVVKLDLRHLQQDAFKELLSALNSLKDDDKDLWCLVNNAGVMTYAHCEWQTKEMVTSQVEWQTKEMVTSQVEVNLLGLIQVTKVLLPTLRRNKGRVVMVSSPAGQVAVPNMTVYAATKWGVEGFSHALRRELTPQGGSVVLVRPCNLPANTGILALNAAHLKLMLAAAPPETREDFGVAMMEAEQVFREHFQGSDQLPLPLNDRLLACFRSAIMNQNPCLTYSAAPLPVILSLDLLQLLPYNWVDFLVAKNLRFHTFFR</sequence>
<dbReference type="InterPro" id="IPR036291">
    <property type="entry name" value="NAD(P)-bd_dom_sf"/>
</dbReference>
<dbReference type="AlphaFoldDB" id="A0A0P4WQX7"/>
<dbReference type="SUPFAM" id="SSF51735">
    <property type="entry name" value="NAD(P)-binding Rossmann-fold domains"/>
    <property type="match status" value="1"/>
</dbReference>
<protein>
    <submittedName>
        <fullName evidence="3">Uncharacterized protein</fullName>
    </submittedName>
</protein>
<dbReference type="PANTHER" id="PTHR43313:SF36">
    <property type="entry name" value="D-BETA-HYDROXYBUTYRATE DEHYDROGENASE, MITOCHONDRIAL"/>
    <property type="match status" value="1"/>
</dbReference>
<comment type="similarity">
    <text evidence="2">Belongs to the short-chain dehydrogenases/reductases (SDR) family.</text>
</comment>